<accession>A0ABW3LQY0</accession>
<keyword evidence="2" id="KW-1185">Reference proteome</keyword>
<gene>
    <name evidence="1" type="ORF">ACFQ3N_18575</name>
</gene>
<feature type="non-terminal residue" evidence="1">
    <location>
        <position position="289"/>
    </location>
</feature>
<dbReference type="Proteomes" id="UP001597040">
    <property type="component" value="Unassembled WGS sequence"/>
</dbReference>
<organism evidence="1 2">
    <name type="scientific">Virgibacillus byunsanensis</name>
    <dbReference type="NCBI Taxonomy" id="570945"/>
    <lineage>
        <taxon>Bacteria</taxon>
        <taxon>Bacillati</taxon>
        <taxon>Bacillota</taxon>
        <taxon>Bacilli</taxon>
        <taxon>Bacillales</taxon>
        <taxon>Bacillaceae</taxon>
        <taxon>Virgibacillus</taxon>
    </lineage>
</organism>
<reference evidence="2" key="1">
    <citation type="journal article" date="2019" name="Int. J. Syst. Evol. Microbiol.">
        <title>The Global Catalogue of Microorganisms (GCM) 10K type strain sequencing project: providing services to taxonomists for standard genome sequencing and annotation.</title>
        <authorList>
            <consortium name="The Broad Institute Genomics Platform"/>
            <consortium name="The Broad Institute Genome Sequencing Center for Infectious Disease"/>
            <person name="Wu L."/>
            <person name="Ma J."/>
        </authorList>
    </citation>
    <scope>NUCLEOTIDE SEQUENCE [LARGE SCALE GENOMIC DNA]</scope>
    <source>
        <strain evidence="2">CCUG 56754</strain>
    </source>
</reference>
<protein>
    <recommendedName>
        <fullName evidence="3">DUF3298 domain-containing protein</fullName>
    </recommendedName>
</protein>
<comment type="caution">
    <text evidence="1">The sequence shown here is derived from an EMBL/GenBank/DDBJ whole genome shotgun (WGS) entry which is preliminary data.</text>
</comment>
<evidence type="ECO:0000313" key="2">
    <source>
        <dbReference type="Proteomes" id="UP001597040"/>
    </source>
</evidence>
<name>A0ABW3LQY0_9BACI</name>
<sequence length="289" mass="34269">MKKAYFSNRIYKNTIDNLHVDSITHTLFLINQAKHFCFQTQVKEKRSGKVLRSESMQKTVKQKYQMNDYYTNSAVQDANAMMSSQNELKKMYVANKKEQMSSVKKKMKSTKSRLTVLRKIKQSFAKGKPRFNKTSREQQKGNYFVVEFKKKTDIYYHGYQFEHEYLDKEITFLNAKLGRLSFKLDRFQKQLLSLENDTKSAVFGGKKLFKHQYTLDTYIQNHDKWKRDFHQKRYSRMTISGRKDAKDGNFVFHYNTESSALSFQTPDSVYVEIPKLVFPYGQEQVNKAI</sequence>
<proteinExistence type="predicted"/>
<dbReference type="EMBL" id="JBHTKJ010000072">
    <property type="protein sequence ID" value="MFD1040385.1"/>
    <property type="molecule type" value="Genomic_DNA"/>
</dbReference>
<dbReference type="RefSeq" id="WP_390364420.1">
    <property type="nucleotide sequence ID" value="NZ_JBHTKJ010000072.1"/>
</dbReference>
<evidence type="ECO:0000313" key="1">
    <source>
        <dbReference type="EMBL" id="MFD1040385.1"/>
    </source>
</evidence>
<evidence type="ECO:0008006" key="3">
    <source>
        <dbReference type="Google" id="ProtNLM"/>
    </source>
</evidence>